<dbReference type="RefSeq" id="WP_147030890.1">
    <property type="nucleotide sequence ID" value="NZ_CP042436.1"/>
</dbReference>
<accession>A0A5B8UTP2</accession>
<evidence type="ECO:0000313" key="2">
    <source>
        <dbReference type="Proteomes" id="UP000321479"/>
    </source>
</evidence>
<gene>
    <name evidence="1" type="ORF">FRZ54_06865</name>
</gene>
<dbReference type="Proteomes" id="UP000321479">
    <property type="component" value="Chromosome"/>
</dbReference>
<dbReference type="KEGG" id="mgin:FRZ54_06865"/>
<dbReference type="EMBL" id="CP042436">
    <property type="protein sequence ID" value="QEC62313.1"/>
    <property type="molecule type" value="Genomic_DNA"/>
</dbReference>
<dbReference type="InterPro" id="IPR011051">
    <property type="entry name" value="RmlC_Cupin_sf"/>
</dbReference>
<keyword evidence="2" id="KW-1185">Reference proteome</keyword>
<reference evidence="1 2" key="1">
    <citation type="journal article" date="2017" name="Curr. Microbiol.">
        <title>Mucilaginibacter ginsenosidivorans sp. nov., Isolated from Soil of Ginseng Field.</title>
        <authorList>
            <person name="Kim M.M."/>
            <person name="Siddiqi M.Z."/>
            <person name="Im W.T."/>
        </authorList>
    </citation>
    <scope>NUCLEOTIDE SEQUENCE [LARGE SCALE GENOMIC DNA]</scope>
    <source>
        <strain evidence="1 2">Gsoil 3017</strain>
    </source>
</reference>
<evidence type="ECO:0000313" key="1">
    <source>
        <dbReference type="EMBL" id="QEC62313.1"/>
    </source>
</evidence>
<dbReference type="InterPro" id="IPR014710">
    <property type="entry name" value="RmlC-like_jellyroll"/>
</dbReference>
<dbReference type="Gene3D" id="2.60.120.10">
    <property type="entry name" value="Jelly Rolls"/>
    <property type="match status" value="1"/>
</dbReference>
<dbReference type="SUPFAM" id="SSF51182">
    <property type="entry name" value="RmlC-like cupins"/>
    <property type="match status" value="1"/>
</dbReference>
<name>A0A5B8UTP2_9SPHI</name>
<dbReference type="OrthoDB" id="997205at2"/>
<evidence type="ECO:0008006" key="3">
    <source>
        <dbReference type="Google" id="ProtNLM"/>
    </source>
</evidence>
<proteinExistence type="predicted"/>
<protein>
    <recommendedName>
        <fullName evidence="3">Cupin domain-containing protein</fullName>
    </recommendedName>
</protein>
<sequence>MIVKEVKWALKDATAPIVKVLQKSEHVKVIVLGFKKGLGLKEHKTNVATKLVVIEGSINYTEGSASVIIDSFEDMDIPVNAPHAVEALEDSICFLIQG</sequence>
<dbReference type="AlphaFoldDB" id="A0A5B8UTP2"/>
<organism evidence="1 2">
    <name type="scientific">Mucilaginibacter ginsenosidivorans</name>
    <dbReference type="NCBI Taxonomy" id="398053"/>
    <lineage>
        <taxon>Bacteria</taxon>
        <taxon>Pseudomonadati</taxon>
        <taxon>Bacteroidota</taxon>
        <taxon>Sphingobacteriia</taxon>
        <taxon>Sphingobacteriales</taxon>
        <taxon>Sphingobacteriaceae</taxon>
        <taxon>Mucilaginibacter</taxon>
    </lineage>
</organism>